<accession>A0A133ULS9</accession>
<dbReference type="Gene3D" id="3.40.50.10440">
    <property type="entry name" value="Dihydroxyacetone kinase, domain 1"/>
    <property type="match status" value="1"/>
</dbReference>
<dbReference type="PANTHER" id="PTHR28629:SF4">
    <property type="entry name" value="TRIOKINASE_FMN CYCLASE"/>
    <property type="match status" value="1"/>
</dbReference>
<dbReference type="GO" id="GO:0019563">
    <property type="term" value="P:glycerol catabolic process"/>
    <property type="evidence" value="ECO:0007669"/>
    <property type="project" value="TreeGrafter"/>
</dbReference>
<name>A0A133ULS9_9EURY</name>
<dbReference type="Pfam" id="PF02733">
    <property type="entry name" value="Dak1"/>
    <property type="match status" value="1"/>
</dbReference>
<dbReference type="InterPro" id="IPR004006">
    <property type="entry name" value="DhaK_dom"/>
</dbReference>
<dbReference type="AlphaFoldDB" id="A0A133ULS9"/>
<proteinExistence type="predicted"/>
<keyword evidence="2" id="KW-0418">Kinase</keyword>
<protein>
    <submittedName>
        <fullName evidence="2">Dihydroxyacetone kinase</fullName>
    </submittedName>
</protein>
<organism evidence="2 3">
    <name type="scientific">candidate division MSBL1 archaeon SCGC-AAA259E19</name>
    <dbReference type="NCBI Taxonomy" id="1698264"/>
    <lineage>
        <taxon>Archaea</taxon>
        <taxon>Methanobacteriati</taxon>
        <taxon>Methanobacteriota</taxon>
        <taxon>candidate division MSBL1</taxon>
    </lineage>
</organism>
<evidence type="ECO:0000313" key="2">
    <source>
        <dbReference type="EMBL" id="KXA95175.1"/>
    </source>
</evidence>
<comment type="caution">
    <text evidence="2">The sequence shown here is derived from an EMBL/GenBank/DDBJ whole genome shotgun (WGS) entry which is preliminary data.</text>
</comment>
<dbReference type="PANTHER" id="PTHR28629">
    <property type="entry name" value="TRIOKINASE/FMN CYCLASE"/>
    <property type="match status" value="1"/>
</dbReference>
<dbReference type="InterPro" id="IPR050861">
    <property type="entry name" value="Dihydroxyacetone_Kinase"/>
</dbReference>
<dbReference type="SUPFAM" id="SSF82549">
    <property type="entry name" value="DAK1/DegV-like"/>
    <property type="match status" value="1"/>
</dbReference>
<dbReference type="Gene3D" id="3.30.1180.20">
    <property type="entry name" value="Dihydroxyacetone kinase, domain 2"/>
    <property type="match status" value="1"/>
</dbReference>
<dbReference type="PROSITE" id="PS51481">
    <property type="entry name" value="DHAK"/>
    <property type="match status" value="1"/>
</dbReference>
<sequence length="334" mass="36361">MKKLINEGDKAVDECVEGFLKLNKGTVKRVGDVNAIARREAPIEGKVGIVIGGGAGHEPLFLEFIGEGMADAVAHGDIFAAPSPKVALEATRAADGGEGVLYIYGNYEGDIMNFDMAAEMAESEGIKTETIRVRDDVASAGPENKEERRGISGDLFVIKIAGAKAKTCADLDEVKKTVEKARDNTRSIGIALTSATLPNTGEKTFEIGDDEMEVGMGVHGEPGVERTEIKKAEETTQIMVEKLIEDLPFKKNDEVLALVNSYGATTRLELHIVYNELSKILEKRKIDVYNAEVGAYCTTQEMAGCSITLMKLDEELKRLYNTDVNTPGYKFFKK</sequence>
<evidence type="ECO:0000259" key="1">
    <source>
        <dbReference type="PROSITE" id="PS51481"/>
    </source>
</evidence>
<keyword evidence="2" id="KW-0808">Transferase</keyword>
<dbReference type="GO" id="GO:0005829">
    <property type="term" value="C:cytosol"/>
    <property type="evidence" value="ECO:0007669"/>
    <property type="project" value="TreeGrafter"/>
</dbReference>
<dbReference type="Proteomes" id="UP000070284">
    <property type="component" value="Unassembled WGS sequence"/>
</dbReference>
<feature type="domain" description="DhaK" evidence="1">
    <location>
        <begin position="7"/>
        <end position="329"/>
    </location>
</feature>
<dbReference type="GO" id="GO:0004371">
    <property type="term" value="F:glycerone kinase activity"/>
    <property type="evidence" value="ECO:0007669"/>
    <property type="project" value="InterPro"/>
</dbReference>
<keyword evidence="3" id="KW-1185">Reference proteome</keyword>
<evidence type="ECO:0000313" key="3">
    <source>
        <dbReference type="Proteomes" id="UP000070284"/>
    </source>
</evidence>
<dbReference type="EMBL" id="LHXO01000023">
    <property type="protein sequence ID" value="KXA95175.1"/>
    <property type="molecule type" value="Genomic_DNA"/>
</dbReference>
<dbReference type="FunFam" id="3.40.50.10440:FF:000001">
    <property type="entry name" value="Dihydroxyacetone kinase, DhaK subunit"/>
    <property type="match status" value="1"/>
</dbReference>
<reference evidence="2 3" key="1">
    <citation type="journal article" date="2016" name="Sci. Rep.">
        <title>Metabolic traits of an uncultured archaeal lineage -MSBL1- from brine pools of the Red Sea.</title>
        <authorList>
            <person name="Mwirichia R."/>
            <person name="Alam I."/>
            <person name="Rashid M."/>
            <person name="Vinu M."/>
            <person name="Ba-Alawi W."/>
            <person name="Anthony Kamau A."/>
            <person name="Kamanda Ngugi D."/>
            <person name="Goker M."/>
            <person name="Klenk H.P."/>
            <person name="Bajic V."/>
            <person name="Stingl U."/>
        </authorList>
    </citation>
    <scope>NUCLEOTIDE SEQUENCE [LARGE SCALE GENOMIC DNA]</scope>
    <source>
        <strain evidence="2">SCGC-AAA259E19</strain>
    </source>
</reference>
<gene>
    <name evidence="2" type="ORF">AKJ65_02350</name>
</gene>